<dbReference type="GO" id="GO:0140580">
    <property type="term" value="F:mitochondrion autophagosome adaptor activity"/>
    <property type="evidence" value="ECO:0007669"/>
    <property type="project" value="InterPro"/>
</dbReference>
<evidence type="ECO:0000313" key="3">
    <source>
        <dbReference type="Proteomes" id="UP000030671"/>
    </source>
</evidence>
<protein>
    <submittedName>
        <fullName evidence="2">Uncharacterized protein</fullName>
    </submittedName>
</protein>
<dbReference type="Proteomes" id="UP000030671">
    <property type="component" value="Unassembled WGS sequence"/>
</dbReference>
<evidence type="ECO:0000256" key="1">
    <source>
        <dbReference type="SAM" id="MobiDB-lite"/>
    </source>
</evidence>
<dbReference type="InParanoid" id="W4JS62"/>
<dbReference type="RefSeq" id="XP_009551982.1">
    <property type="nucleotide sequence ID" value="XM_009553687.1"/>
</dbReference>
<dbReference type="PANTHER" id="PTHR38699:SF1">
    <property type="entry name" value="MITOPHAGY RECEPTOR ATG43"/>
    <property type="match status" value="1"/>
</dbReference>
<dbReference type="AlphaFoldDB" id="W4JS62"/>
<keyword evidence="3" id="KW-1185">Reference proteome</keyword>
<evidence type="ECO:0000313" key="2">
    <source>
        <dbReference type="EMBL" id="ETW75721.1"/>
    </source>
</evidence>
<feature type="region of interest" description="Disordered" evidence="1">
    <location>
        <begin position="68"/>
        <end position="91"/>
    </location>
</feature>
<organism evidence="2 3">
    <name type="scientific">Heterobasidion irregulare (strain TC 32-1)</name>
    <dbReference type="NCBI Taxonomy" id="747525"/>
    <lineage>
        <taxon>Eukaryota</taxon>
        <taxon>Fungi</taxon>
        <taxon>Dikarya</taxon>
        <taxon>Basidiomycota</taxon>
        <taxon>Agaricomycotina</taxon>
        <taxon>Agaricomycetes</taxon>
        <taxon>Russulales</taxon>
        <taxon>Bondarzewiaceae</taxon>
        <taxon>Heterobasidion</taxon>
        <taxon>Heterobasidion annosum species complex</taxon>
    </lineage>
</organism>
<dbReference type="GO" id="GO:0000423">
    <property type="term" value="P:mitophagy"/>
    <property type="evidence" value="ECO:0007669"/>
    <property type="project" value="InterPro"/>
</dbReference>
<dbReference type="InterPro" id="IPR013898">
    <property type="entry name" value="Atg43"/>
</dbReference>
<dbReference type="eggNOG" id="ENOG502SE22">
    <property type="taxonomic scope" value="Eukaryota"/>
</dbReference>
<sequence>MAAEYPRPDYITTLALSQSRADHLRQPVPHKHESLQHARLPVSVIPDLRFEQTYLKRVKPYVHVERRKRTSKGANGENKEETGEGEEEEEIGEAEVITVEWGKVLWITTRDQVISPLLQGALWGAAAIFIRPAVGSLGARVRQWWPTYKEPPPGHEGKGVGFLRSWAKSLFGGAGTAFAGIASVH</sequence>
<dbReference type="HOGENOM" id="CLU_120123_0_0_1"/>
<proteinExistence type="predicted"/>
<gene>
    <name evidence="2" type="ORF">HETIRDRAFT_330377</name>
</gene>
<dbReference type="GeneID" id="20671575"/>
<dbReference type="PANTHER" id="PTHR38699">
    <property type="entry name" value="CHROMOSOME 1, WHOLE GENOME SHOTGUN SEQUENCE"/>
    <property type="match status" value="1"/>
</dbReference>
<dbReference type="OrthoDB" id="2430343at2759"/>
<dbReference type="KEGG" id="hir:HETIRDRAFT_330377"/>
<accession>W4JS62</accession>
<dbReference type="EMBL" id="KI925465">
    <property type="protein sequence ID" value="ETW75721.1"/>
    <property type="molecule type" value="Genomic_DNA"/>
</dbReference>
<name>W4JS62_HETIT</name>
<reference evidence="2 3" key="1">
    <citation type="journal article" date="2012" name="New Phytol.">
        <title>Insight into trade-off between wood decay and parasitism from the genome of a fungal forest pathogen.</title>
        <authorList>
            <person name="Olson A."/>
            <person name="Aerts A."/>
            <person name="Asiegbu F."/>
            <person name="Belbahri L."/>
            <person name="Bouzid O."/>
            <person name="Broberg A."/>
            <person name="Canback B."/>
            <person name="Coutinho P.M."/>
            <person name="Cullen D."/>
            <person name="Dalman K."/>
            <person name="Deflorio G."/>
            <person name="van Diepen L.T."/>
            <person name="Dunand C."/>
            <person name="Duplessis S."/>
            <person name="Durling M."/>
            <person name="Gonthier P."/>
            <person name="Grimwood J."/>
            <person name="Fossdal C.G."/>
            <person name="Hansson D."/>
            <person name="Henrissat B."/>
            <person name="Hietala A."/>
            <person name="Himmelstrand K."/>
            <person name="Hoffmeister D."/>
            <person name="Hogberg N."/>
            <person name="James T.Y."/>
            <person name="Karlsson M."/>
            <person name="Kohler A."/>
            <person name="Kues U."/>
            <person name="Lee Y.H."/>
            <person name="Lin Y.C."/>
            <person name="Lind M."/>
            <person name="Lindquist E."/>
            <person name="Lombard V."/>
            <person name="Lucas S."/>
            <person name="Lunden K."/>
            <person name="Morin E."/>
            <person name="Murat C."/>
            <person name="Park J."/>
            <person name="Raffaello T."/>
            <person name="Rouze P."/>
            <person name="Salamov A."/>
            <person name="Schmutz J."/>
            <person name="Solheim H."/>
            <person name="Stahlberg J."/>
            <person name="Velez H."/>
            <person name="de Vries R.P."/>
            <person name="Wiebenga A."/>
            <person name="Woodward S."/>
            <person name="Yakovlev I."/>
            <person name="Garbelotto M."/>
            <person name="Martin F."/>
            <person name="Grigoriev I.V."/>
            <person name="Stenlid J."/>
        </authorList>
    </citation>
    <scope>NUCLEOTIDE SEQUENCE [LARGE SCALE GENOMIC DNA]</scope>
    <source>
        <strain evidence="2 3">TC 32-1</strain>
    </source>
</reference>